<sequence>MSNSPASPVEILSFQPEHQAAFRDLNHEWITRFFTLEELDRRMLDDPQGYILDAGGYIFMARHAGQLVGTCALIKEHDGVYELAKMAVTPSAQGLGIGWELGRAVIAHARQIGAREIELLSNRRLAPALGLYRKLGFVEAPLNPSEYQRADIRMVLALR</sequence>
<evidence type="ECO:0000313" key="3">
    <source>
        <dbReference type="EMBL" id="GAA4390984.1"/>
    </source>
</evidence>
<dbReference type="InterPro" id="IPR016181">
    <property type="entry name" value="Acyl_CoA_acyltransferase"/>
</dbReference>
<dbReference type="SUPFAM" id="SSF55729">
    <property type="entry name" value="Acyl-CoA N-acyltransferases (Nat)"/>
    <property type="match status" value="1"/>
</dbReference>
<accession>A0ABP8JHW4</accession>
<dbReference type="Pfam" id="PF00583">
    <property type="entry name" value="Acetyltransf_1"/>
    <property type="match status" value="1"/>
</dbReference>
<evidence type="ECO:0000313" key="4">
    <source>
        <dbReference type="Proteomes" id="UP001500454"/>
    </source>
</evidence>
<dbReference type="PANTHER" id="PTHR13947:SF37">
    <property type="entry name" value="LD18367P"/>
    <property type="match status" value="1"/>
</dbReference>
<dbReference type="PANTHER" id="PTHR13947">
    <property type="entry name" value="GNAT FAMILY N-ACETYLTRANSFERASE"/>
    <property type="match status" value="1"/>
</dbReference>
<gene>
    <name evidence="3" type="ORF">GCM10023186_39810</name>
</gene>
<dbReference type="CDD" id="cd04301">
    <property type="entry name" value="NAT_SF"/>
    <property type="match status" value="1"/>
</dbReference>
<evidence type="ECO:0000256" key="1">
    <source>
        <dbReference type="ARBA" id="ARBA00022679"/>
    </source>
</evidence>
<dbReference type="Gene3D" id="3.40.630.30">
    <property type="match status" value="1"/>
</dbReference>
<proteinExistence type="predicted"/>
<keyword evidence="4" id="KW-1185">Reference proteome</keyword>
<dbReference type="InterPro" id="IPR000182">
    <property type="entry name" value="GNAT_dom"/>
</dbReference>
<evidence type="ECO:0000259" key="2">
    <source>
        <dbReference type="PROSITE" id="PS51186"/>
    </source>
</evidence>
<protein>
    <recommendedName>
        <fullName evidence="2">N-acetyltransferase domain-containing protein</fullName>
    </recommendedName>
</protein>
<feature type="domain" description="N-acetyltransferase" evidence="2">
    <location>
        <begin position="9"/>
        <end position="159"/>
    </location>
</feature>
<dbReference type="InterPro" id="IPR050769">
    <property type="entry name" value="NAT_camello-type"/>
</dbReference>
<comment type="caution">
    <text evidence="3">The sequence shown here is derived from an EMBL/GenBank/DDBJ whole genome shotgun (WGS) entry which is preliminary data.</text>
</comment>
<dbReference type="PROSITE" id="PS51186">
    <property type="entry name" value="GNAT"/>
    <property type="match status" value="1"/>
</dbReference>
<name>A0ABP8JHW4_9BACT</name>
<organism evidence="3 4">
    <name type="scientific">Hymenobacter koreensis</name>
    <dbReference type="NCBI Taxonomy" id="1084523"/>
    <lineage>
        <taxon>Bacteria</taxon>
        <taxon>Pseudomonadati</taxon>
        <taxon>Bacteroidota</taxon>
        <taxon>Cytophagia</taxon>
        <taxon>Cytophagales</taxon>
        <taxon>Hymenobacteraceae</taxon>
        <taxon>Hymenobacter</taxon>
    </lineage>
</organism>
<reference evidence="4" key="1">
    <citation type="journal article" date="2019" name="Int. J. Syst. Evol. Microbiol.">
        <title>The Global Catalogue of Microorganisms (GCM) 10K type strain sequencing project: providing services to taxonomists for standard genome sequencing and annotation.</title>
        <authorList>
            <consortium name="The Broad Institute Genomics Platform"/>
            <consortium name="The Broad Institute Genome Sequencing Center for Infectious Disease"/>
            <person name="Wu L."/>
            <person name="Ma J."/>
        </authorList>
    </citation>
    <scope>NUCLEOTIDE SEQUENCE [LARGE SCALE GENOMIC DNA]</scope>
    <source>
        <strain evidence="4">JCM 17924</strain>
    </source>
</reference>
<dbReference type="EMBL" id="BAABHA010000015">
    <property type="protein sequence ID" value="GAA4390984.1"/>
    <property type="molecule type" value="Genomic_DNA"/>
</dbReference>
<keyword evidence="1" id="KW-0808">Transferase</keyword>
<dbReference type="Proteomes" id="UP001500454">
    <property type="component" value="Unassembled WGS sequence"/>
</dbReference>
<dbReference type="RefSeq" id="WP_345227054.1">
    <property type="nucleotide sequence ID" value="NZ_BAABHA010000015.1"/>
</dbReference>